<feature type="domain" description="EamA" evidence="8">
    <location>
        <begin position="6"/>
        <end position="139"/>
    </location>
</feature>
<keyword evidence="5 7" id="KW-1133">Transmembrane helix</keyword>
<feature type="domain" description="EamA" evidence="8">
    <location>
        <begin position="154"/>
        <end position="285"/>
    </location>
</feature>
<feature type="transmembrane region" description="Helical" evidence="7">
    <location>
        <begin position="268"/>
        <end position="285"/>
    </location>
</feature>
<accession>A0A398BEU9</accession>
<evidence type="ECO:0000256" key="4">
    <source>
        <dbReference type="ARBA" id="ARBA00022692"/>
    </source>
</evidence>
<evidence type="ECO:0000259" key="8">
    <source>
        <dbReference type="Pfam" id="PF00892"/>
    </source>
</evidence>
<keyword evidence="10" id="KW-1185">Reference proteome</keyword>
<dbReference type="AlphaFoldDB" id="A0A398BEU9"/>
<dbReference type="InterPro" id="IPR000620">
    <property type="entry name" value="EamA_dom"/>
</dbReference>
<protein>
    <submittedName>
        <fullName evidence="9">DMT family transporter</fullName>
    </submittedName>
</protein>
<gene>
    <name evidence="9" type="ORF">D1953_03275</name>
</gene>
<sequence length="295" mass="33014">MNKSLVILFLVLANLFWAGNYVFGQYVINEMSPIQLTFSRWLLATFLLIPIAHWIERPNWKQVWKQWKILWTMGVLGIISYNLLLYWALKYTTPLNAALVNSINPAVIVFFSAFLLRERISLKNGIGLFISLLGVLLVLTKGQLQEVLHLTYNKGDVLMIAAILVWTFYSIIGKKLKNIPPISGTSISAVLGLITLLPFVLFSEFNYQLSNQAIIGIVYIALFPSVGSFIFWNSSLRHINASQAGIYLNLIAVFTAILSLILGQTITLVQIVGGLLVFIGVYLSSQKAKLQSTNS</sequence>
<keyword evidence="6 7" id="KW-0472">Membrane</keyword>
<evidence type="ECO:0000313" key="9">
    <source>
        <dbReference type="EMBL" id="RID88765.1"/>
    </source>
</evidence>
<comment type="subcellular location">
    <subcellularLocation>
        <location evidence="1">Cell membrane</location>
        <topology evidence="1">Multi-pass membrane protein</topology>
    </subcellularLocation>
</comment>
<evidence type="ECO:0000256" key="6">
    <source>
        <dbReference type="ARBA" id="ARBA00023136"/>
    </source>
</evidence>
<dbReference type="InterPro" id="IPR050638">
    <property type="entry name" value="AA-Vitamin_Transporters"/>
</dbReference>
<dbReference type="Gene3D" id="1.10.3730.20">
    <property type="match status" value="1"/>
</dbReference>
<reference evidence="9 10" key="1">
    <citation type="submission" date="2018-08" db="EMBL/GenBank/DDBJ databases">
        <title>Bacillus jemisoniae sp. nov., Bacillus chryseoplanitiae sp. nov., Bacillus resnikiae sp. nov., and Bacillus frankliniae sp. nov., isolated from Viking spacecraft and associated surfaces.</title>
        <authorList>
            <person name="Seuylemezian A."/>
            <person name="Vaishampayan P."/>
        </authorList>
    </citation>
    <scope>NUCLEOTIDE SEQUENCE [LARGE SCALE GENOMIC DNA]</scope>
    <source>
        <strain evidence="9 10">MA001</strain>
    </source>
</reference>
<evidence type="ECO:0000256" key="3">
    <source>
        <dbReference type="ARBA" id="ARBA00022475"/>
    </source>
</evidence>
<feature type="transmembrane region" description="Helical" evidence="7">
    <location>
        <begin position="179"/>
        <end position="201"/>
    </location>
</feature>
<evidence type="ECO:0000256" key="2">
    <source>
        <dbReference type="ARBA" id="ARBA00007362"/>
    </source>
</evidence>
<feature type="transmembrane region" description="Helical" evidence="7">
    <location>
        <begin position="67"/>
        <end position="89"/>
    </location>
</feature>
<evidence type="ECO:0000256" key="1">
    <source>
        <dbReference type="ARBA" id="ARBA00004651"/>
    </source>
</evidence>
<dbReference type="Pfam" id="PF00892">
    <property type="entry name" value="EamA"/>
    <property type="match status" value="2"/>
</dbReference>
<comment type="caution">
    <text evidence="9">The sequence shown here is derived from an EMBL/GenBank/DDBJ whole genome shotgun (WGS) entry which is preliminary data.</text>
</comment>
<feature type="transmembrane region" description="Helical" evidence="7">
    <location>
        <begin position="213"/>
        <end position="232"/>
    </location>
</feature>
<feature type="transmembrane region" description="Helical" evidence="7">
    <location>
        <begin position="156"/>
        <end position="172"/>
    </location>
</feature>
<dbReference type="InterPro" id="IPR037185">
    <property type="entry name" value="EmrE-like"/>
</dbReference>
<feature type="transmembrane region" description="Helical" evidence="7">
    <location>
        <begin position="95"/>
        <end position="116"/>
    </location>
</feature>
<dbReference type="EMBL" id="QWVS01000003">
    <property type="protein sequence ID" value="RID88765.1"/>
    <property type="molecule type" value="Genomic_DNA"/>
</dbReference>
<dbReference type="GO" id="GO:0005886">
    <property type="term" value="C:plasma membrane"/>
    <property type="evidence" value="ECO:0007669"/>
    <property type="project" value="UniProtKB-SubCell"/>
</dbReference>
<name>A0A398BEU9_9BACI</name>
<dbReference type="RefSeq" id="WP_119115741.1">
    <property type="nucleotide sequence ID" value="NZ_QWVS01000003.1"/>
</dbReference>
<evidence type="ECO:0000313" key="10">
    <source>
        <dbReference type="Proteomes" id="UP000266016"/>
    </source>
</evidence>
<keyword evidence="4 7" id="KW-0812">Transmembrane</keyword>
<comment type="similarity">
    <text evidence="2">Belongs to the EamA transporter family.</text>
</comment>
<keyword evidence="3" id="KW-1003">Cell membrane</keyword>
<organism evidence="9 10">
    <name type="scientific">Peribacillus asahii</name>
    <dbReference type="NCBI Taxonomy" id="228899"/>
    <lineage>
        <taxon>Bacteria</taxon>
        <taxon>Bacillati</taxon>
        <taxon>Bacillota</taxon>
        <taxon>Bacilli</taxon>
        <taxon>Bacillales</taxon>
        <taxon>Bacillaceae</taxon>
        <taxon>Peribacillus</taxon>
    </lineage>
</organism>
<proteinExistence type="inferred from homology"/>
<dbReference type="Proteomes" id="UP000266016">
    <property type="component" value="Unassembled WGS sequence"/>
</dbReference>
<dbReference type="PANTHER" id="PTHR32322">
    <property type="entry name" value="INNER MEMBRANE TRANSPORTER"/>
    <property type="match status" value="1"/>
</dbReference>
<feature type="transmembrane region" description="Helical" evidence="7">
    <location>
        <begin position="125"/>
        <end position="144"/>
    </location>
</feature>
<feature type="transmembrane region" description="Helical" evidence="7">
    <location>
        <begin position="34"/>
        <end position="55"/>
    </location>
</feature>
<dbReference type="PANTHER" id="PTHR32322:SF18">
    <property type="entry name" value="S-ADENOSYLMETHIONINE_S-ADENOSYLHOMOCYSTEINE TRANSPORTER"/>
    <property type="match status" value="1"/>
</dbReference>
<feature type="transmembrane region" description="Helical" evidence="7">
    <location>
        <begin position="244"/>
        <end position="262"/>
    </location>
</feature>
<dbReference type="SUPFAM" id="SSF103481">
    <property type="entry name" value="Multidrug resistance efflux transporter EmrE"/>
    <property type="match status" value="2"/>
</dbReference>
<evidence type="ECO:0000256" key="5">
    <source>
        <dbReference type="ARBA" id="ARBA00022989"/>
    </source>
</evidence>
<evidence type="ECO:0000256" key="7">
    <source>
        <dbReference type="SAM" id="Phobius"/>
    </source>
</evidence>